<dbReference type="PANTHER" id="PTHR30065">
    <property type="entry name" value="FLAGELLAR BIOSYNTHETIC PROTEIN FLIR"/>
    <property type="match status" value="1"/>
</dbReference>
<dbReference type="RefSeq" id="WP_044834585.1">
    <property type="nucleotide sequence ID" value="NZ_CP059735.1"/>
</dbReference>
<feature type="transmembrane region" description="Helical" evidence="7">
    <location>
        <begin position="7"/>
        <end position="28"/>
    </location>
</feature>
<dbReference type="Proteomes" id="UP000032568">
    <property type="component" value="Chromosome"/>
</dbReference>
<keyword evidence="3 7" id="KW-1003">Cell membrane</keyword>
<feature type="transmembrane region" description="Helical" evidence="7">
    <location>
        <begin position="181"/>
        <end position="204"/>
    </location>
</feature>
<dbReference type="GO" id="GO:0005886">
    <property type="term" value="C:plasma membrane"/>
    <property type="evidence" value="ECO:0007669"/>
    <property type="project" value="UniProtKB-SubCell"/>
</dbReference>
<evidence type="ECO:0000256" key="7">
    <source>
        <dbReference type="RuleBase" id="RU362072"/>
    </source>
</evidence>
<accession>A0AAE9YIQ6</accession>
<feature type="transmembrane region" description="Helical" evidence="7">
    <location>
        <begin position="128"/>
        <end position="161"/>
    </location>
</feature>
<dbReference type="PANTHER" id="PTHR30065:SF1">
    <property type="entry name" value="SURFACE PRESENTATION OF ANTIGENS PROTEIN SPAR"/>
    <property type="match status" value="1"/>
</dbReference>
<evidence type="ECO:0000256" key="5">
    <source>
        <dbReference type="ARBA" id="ARBA00022989"/>
    </source>
</evidence>
<evidence type="ECO:0000313" key="8">
    <source>
        <dbReference type="EMBL" id="WDD96642.1"/>
    </source>
</evidence>
<dbReference type="Pfam" id="PF01311">
    <property type="entry name" value="Bac_export_1"/>
    <property type="match status" value="1"/>
</dbReference>
<reference evidence="8 9" key="2">
    <citation type="journal article" date="2022" name="Mar. Drugs">
        <title>Bioassay-Guided Fractionation Leads to the Detection of Cholic Acid Generated by the Rare Thalassomonas sp.</title>
        <authorList>
            <person name="Pheiffer F."/>
            <person name="Schneider Y.K."/>
            <person name="Hansen E.H."/>
            <person name="Andersen J.H."/>
            <person name="Isaksson J."/>
            <person name="Busche T."/>
            <person name="R C."/>
            <person name="Kalinowski J."/>
            <person name="Zyl L.V."/>
            <person name="Trindade M."/>
        </authorList>
    </citation>
    <scope>NUCLEOTIDE SEQUENCE [LARGE SCALE GENOMIC DNA]</scope>
    <source>
        <strain evidence="8 9">A5K-106</strain>
    </source>
</reference>
<dbReference type="InterPro" id="IPR002010">
    <property type="entry name" value="T3SS_IM_R"/>
</dbReference>
<evidence type="ECO:0000256" key="1">
    <source>
        <dbReference type="ARBA" id="ARBA00004651"/>
    </source>
</evidence>
<name>A0AAE9YIQ6_9GAMM</name>
<keyword evidence="5 7" id="KW-1133">Transmembrane helix</keyword>
<proteinExistence type="inferred from homology"/>
<gene>
    <name evidence="8" type="primary">sctT</name>
    <name evidence="8" type="ORF">SG35_014760</name>
</gene>
<keyword evidence="6 7" id="KW-0472">Membrane</keyword>
<dbReference type="AlphaFoldDB" id="A0AAE9YIQ6"/>
<comment type="subcellular location">
    <subcellularLocation>
        <location evidence="1 7">Cell membrane</location>
        <topology evidence="1 7">Multi-pass membrane protein</topology>
    </subcellularLocation>
</comment>
<evidence type="ECO:0000256" key="6">
    <source>
        <dbReference type="ARBA" id="ARBA00023136"/>
    </source>
</evidence>
<feature type="transmembrane region" description="Helical" evidence="7">
    <location>
        <begin position="69"/>
        <end position="95"/>
    </location>
</feature>
<evidence type="ECO:0000313" key="9">
    <source>
        <dbReference type="Proteomes" id="UP000032568"/>
    </source>
</evidence>
<keyword evidence="4 7" id="KW-0812">Transmembrane</keyword>
<organism evidence="8 9">
    <name type="scientific">Thalassomonas actiniarum</name>
    <dbReference type="NCBI Taxonomy" id="485447"/>
    <lineage>
        <taxon>Bacteria</taxon>
        <taxon>Pseudomonadati</taxon>
        <taxon>Pseudomonadota</taxon>
        <taxon>Gammaproteobacteria</taxon>
        <taxon>Alteromonadales</taxon>
        <taxon>Colwelliaceae</taxon>
        <taxon>Thalassomonas</taxon>
    </lineage>
</organism>
<sequence>MEEFIEIKAVLGAFIFGTPRILAAFAILPFFSKAMLGGRITRNGVAFSLSLLVLPLVMGQKAQADLTGFFVVFVIMKEIFIGLLLGFLATIPFWAVESVGLLIDNQRGASMASAMNPMSGSQASPLGIILVQVCVTLFFVGGSFLLFLGAVYNSFAVWPIFEMIPRIKLDNARFFLEQLDYIFSFMVLFAGPVVIAMFFAEFGLGLISRFAPQLNVFFLAMPVKSAVAVLVLIIYMQLLVGHFSTYMKFGDELITTLQTLI</sequence>
<reference evidence="8 9" key="1">
    <citation type="journal article" date="2015" name="Genome Announc.">
        <title>Draft Genome Sequences of Marine Isolates of Thalassomonas viridans and Thalassomonas actiniarum.</title>
        <authorList>
            <person name="Olonade I."/>
            <person name="van Zyl L.J."/>
            <person name="Trindade M."/>
        </authorList>
    </citation>
    <scope>NUCLEOTIDE SEQUENCE [LARGE SCALE GENOMIC DNA]</scope>
    <source>
        <strain evidence="8 9">A5K-106</strain>
    </source>
</reference>
<dbReference type="NCBIfam" id="TIGR01401">
    <property type="entry name" value="fliR_like_III"/>
    <property type="match status" value="1"/>
</dbReference>
<evidence type="ECO:0000256" key="3">
    <source>
        <dbReference type="ARBA" id="ARBA00022475"/>
    </source>
</evidence>
<evidence type="ECO:0000256" key="2">
    <source>
        <dbReference type="ARBA" id="ARBA00009772"/>
    </source>
</evidence>
<dbReference type="InterPro" id="IPR006304">
    <property type="entry name" value="T3SS_SpaR/YscT"/>
</dbReference>
<comment type="similarity">
    <text evidence="2 7">Belongs to the FliR/MopE/SpaR family.</text>
</comment>
<feature type="transmembrane region" description="Helical" evidence="7">
    <location>
        <begin position="216"/>
        <end position="240"/>
    </location>
</feature>
<dbReference type="GO" id="GO:0006605">
    <property type="term" value="P:protein targeting"/>
    <property type="evidence" value="ECO:0007669"/>
    <property type="project" value="UniProtKB-UniRule"/>
</dbReference>
<dbReference type="PRINTS" id="PR00953">
    <property type="entry name" value="TYPE3IMRPROT"/>
</dbReference>
<dbReference type="KEGG" id="tact:SG35_014760"/>
<evidence type="ECO:0000256" key="4">
    <source>
        <dbReference type="ARBA" id="ARBA00022692"/>
    </source>
</evidence>
<keyword evidence="9" id="KW-1185">Reference proteome</keyword>
<protein>
    <submittedName>
        <fullName evidence="8">Type III secretion system export apparatus subunit SctT</fullName>
    </submittedName>
</protein>
<dbReference type="EMBL" id="CP059735">
    <property type="protein sequence ID" value="WDD96642.1"/>
    <property type="molecule type" value="Genomic_DNA"/>
</dbReference>